<keyword evidence="3" id="KW-1185">Reference proteome</keyword>
<gene>
    <name evidence="2" type="ORF">ACG33_03405</name>
</gene>
<evidence type="ECO:0000313" key="3">
    <source>
        <dbReference type="Proteomes" id="UP000070250"/>
    </source>
</evidence>
<keyword evidence="1" id="KW-0472">Membrane</keyword>
<dbReference type="KEGG" id="sdf:ACG33_03405"/>
<feature type="transmembrane region" description="Helical" evidence="1">
    <location>
        <begin position="42"/>
        <end position="62"/>
    </location>
</feature>
<dbReference type="RefSeq" id="WP_066918689.1">
    <property type="nucleotide sequence ID" value="NZ_CP011971.1"/>
</dbReference>
<feature type="transmembrane region" description="Helical" evidence="1">
    <location>
        <begin position="224"/>
        <end position="241"/>
    </location>
</feature>
<dbReference type="InterPro" id="IPR020532">
    <property type="entry name" value="Cycloeucalenol_cycloisomerase"/>
</dbReference>
<dbReference type="PANTHER" id="PTHR35136">
    <property type="entry name" value="CYCLOEUCALENOL CYCLOISOMERASE"/>
    <property type="match status" value="1"/>
</dbReference>
<evidence type="ECO:0000256" key="1">
    <source>
        <dbReference type="SAM" id="Phobius"/>
    </source>
</evidence>
<dbReference type="STRING" id="465721.ACG33_03405"/>
<dbReference type="OrthoDB" id="5503027at2"/>
<feature type="transmembrane region" description="Helical" evidence="1">
    <location>
        <begin position="109"/>
        <end position="134"/>
    </location>
</feature>
<dbReference type="EMBL" id="CP011971">
    <property type="protein sequence ID" value="AMN46165.1"/>
    <property type="molecule type" value="Genomic_DNA"/>
</dbReference>
<feature type="transmembrane region" description="Helical" evidence="1">
    <location>
        <begin position="185"/>
        <end position="204"/>
    </location>
</feature>
<feature type="transmembrane region" description="Helical" evidence="1">
    <location>
        <begin position="262"/>
        <end position="284"/>
    </location>
</feature>
<dbReference type="EC" id="5.5.1.9" evidence="2"/>
<reference evidence="2 3" key="1">
    <citation type="submission" date="2015-06" db="EMBL/GenBank/DDBJ databases">
        <title>A Comprehensive Approach to Explore the Metabolic and Phylogenetic Diversity of Bacterial Steroid Degradation in the Environment: Testosterone as an Example.</title>
        <authorList>
            <person name="Yang F.-C."/>
            <person name="Chen Y.-L."/>
            <person name="Yu C.-P."/>
            <person name="Tang S.-L."/>
            <person name="Wang P.-H."/>
            <person name="Ismail W."/>
            <person name="Wang C.-H."/>
            <person name="Yang C.-Y."/>
            <person name="Chiang Y.-R."/>
        </authorList>
    </citation>
    <scope>NUCLEOTIDE SEQUENCE [LARGE SCALE GENOMIC DNA]</scope>
    <source>
        <strain evidence="2 3">DSM 18526</strain>
    </source>
</reference>
<dbReference type="PANTHER" id="PTHR35136:SF1">
    <property type="entry name" value="CYCLOEUCALENOL CYCLOISOMERASE"/>
    <property type="match status" value="1"/>
</dbReference>
<keyword evidence="1" id="KW-0812">Transmembrane</keyword>
<keyword evidence="1" id="KW-1133">Transmembrane helix</keyword>
<name>A0A127F994_STEDE</name>
<dbReference type="Proteomes" id="UP000070250">
    <property type="component" value="Chromosome"/>
</dbReference>
<keyword evidence="2" id="KW-0413">Isomerase</keyword>
<organism evidence="2 3">
    <name type="scientific">Steroidobacter denitrificans</name>
    <dbReference type="NCBI Taxonomy" id="465721"/>
    <lineage>
        <taxon>Bacteria</taxon>
        <taxon>Pseudomonadati</taxon>
        <taxon>Pseudomonadota</taxon>
        <taxon>Gammaproteobacteria</taxon>
        <taxon>Steroidobacterales</taxon>
        <taxon>Steroidobacteraceae</taxon>
        <taxon>Steroidobacter</taxon>
    </lineage>
</organism>
<feature type="transmembrane region" description="Helical" evidence="1">
    <location>
        <begin position="154"/>
        <end position="173"/>
    </location>
</feature>
<proteinExistence type="predicted"/>
<dbReference type="GO" id="GO:0047793">
    <property type="term" value="F:cycloeucalenol cycloisomerase activity"/>
    <property type="evidence" value="ECO:0007669"/>
    <property type="project" value="UniProtKB-EC"/>
</dbReference>
<sequence length="287" mass="32999">MTQTVIEQTVSVTSTVLATDEGRQRGHWFSTNPDKAWGEKFFLAYLPYFFALNYAKQLMGWMNVNTFWHMTQNLALLLPLIIIPAVLRPAVTGRAWWDNYAVKMVLWMFVYNFIGTYFGCEYFFDVLGMVYYFPQVTLSLDSALMGSGQQVIPLGMYFNAPAFFVVYHTIAVLMMRRIRTIDSGALKPVLTVVTVVGVAYLMAFLETRLVATDANKPYFWYKDLGWMLKYGSLFYACYFLPSFPMVFRLEEKPGDRWPVSKIVFEALAAGVLAIVLIDFATHFMRNT</sequence>
<dbReference type="AlphaFoldDB" id="A0A127F994"/>
<feature type="transmembrane region" description="Helical" evidence="1">
    <location>
        <begin position="74"/>
        <end position="97"/>
    </location>
</feature>
<protein>
    <submittedName>
        <fullName evidence="2">Cycloeucalenol cycloisomerase</fullName>
        <ecNumber evidence="2">5.5.1.9</ecNumber>
    </submittedName>
</protein>
<evidence type="ECO:0000313" key="2">
    <source>
        <dbReference type="EMBL" id="AMN46165.1"/>
    </source>
</evidence>
<accession>A0A127F994</accession>